<reference evidence="1" key="1">
    <citation type="submission" date="2024-12" db="EMBL/GenBank/DDBJ databases">
        <title>Comparative genomics and development of molecular markers within Purpureocillium lilacinum and among Purpureocillium species.</title>
        <authorList>
            <person name="Yeh Z.-Y."/>
            <person name="Ni N.-T."/>
            <person name="Lo P.-H."/>
            <person name="Mushyakhwo K."/>
            <person name="Lin C.-F."/>
            <person name="Nai Y.-S."/>
        </authorList>
    </citation>
    <scope>NUCLEOTIDE SEQUENCE</scope>
    <source>
        <strain evidence="1">NCHU-NPUST-175</strain>
    </source>
</reference>
<accession>A0ACC4DB03</accession>
<evidence type="ECO:0000313" key="2">
    <source>
        <dbReference type="Proteomes" id="UP001638806"/>
    </source>
</evidence>
<proteinExistence type="predicted"/>
<gene>
    <name evidence="1" type="ORF">ACCO45_012712</name>
</gene>
<name>A0ACC4DB03_PURLI</name>
<protein>
    <submittedName>
        <fullName evidence="1">Uncharacterized protein</fullName>
    </submittedName>
</protein>
<keyword evidence="2" id="KW-1185">Reference proteome</keyword>
<dbReference type="EMBL" id="JBGNUJ010000012">
    <property type="protein sequence ID" value="KAL3952769.1"/>
    <property type="molecule type" value="Genomic_DNA"/>
</dbReference>
<comment type="caution">
    <text evidence="1">The sequence shown here is derived from an EMBL/GenBank/DDBJ whole genome shotgun (WGS) entry which is preliminary data.</text>
</comment>
<dbReference type="Proteomes" id="UP001638806">
    <property type="component" value="Unassembled WGS sequence"/>
</dbReference>
<sequence length="153" mass="16569">MDPSCDTHERHAGQVSIASTLNYHCTRPMQPNELFRPSGVSTSEKAAHAPISLHQQATRAVKRTRISSLLRTGTAMLKCDRLQPCGQCAKLSRSGQCVYAPWAIKKRTPPRGMSARLQRLEGMVRSMMEEGGDPGAPGEVAGETPPVKGSGSW</sequence>
<evidence type="ECO:0000313" key="1">
    <source>
        <dbReference type="EMBL" id="KAL3952769.1"/>
    </source>
</evidence>
<organism evidence="1 2">
    <name type="scientific">Purpureocillium lilacinum</name>
    <name type="common">Paecilomyces lilacinus</name>
    <dbReference type="NCBI Taxonomy" id="33203"/>
    <lineage>
        <taxon>Eukaryota</taxon>
        <taxon>Fungi</taxon>
        <taxon>Dikarya</taxon>
        <taxon>Ascomycota</taxon>
        <taxon>Pezizomycotina</taxon>
        <taxon>Sordariomycetes</taxon>
        <taxon>Hypocreomycetidae</taxon>
        <taxon>Hypocreales</taxon>
        <taxon>Ophiocordycipitaceae</taxon>
        <taxon>Purpureocillium</taxon>
    </lineage>
</organism>